<dbReference type="EMBL" id="CAKOGP040001602">
    <property type="protein sequence ID" value="CAJ1946128.1"/>
    <property type="molecule type" value="Genomic_DNA"/>
</dbReference>
<organism evidence="11 12">
    <name type="scientific">Cylindrotheca closterium</name>
    <dbReference type="NCBI Taxonomy" id="2856"/>
    <lineage>
        <taxon>Eukaryota</taxon>
        <taxon>Sar</taxon>
        <taxon>Stramenopiles</taxon>
        <taxon>Ochrophyta</taxon>
        <taxon>Bacillariophyta</taxon>
        <taxon>Bacillariophyceae</taxon>
        <taxon>Bacillariophycidae</taxon>
        <taxon>Bacillariales</taxon>
        <taxon>Bacillariaceae</taxon>
        <taxon>Cylindrotheca</taxon>
    </lineage>
</organism>
<dbReference type="GO" id="GO:0030127">
    <property type="term" value="C:COPII vesicle coat"/>
    <property type="evidence" value="ECO:0007669"/>
    <property type="project" value="TreeGrafter"/>
</dbReference>
<name>A0AAD2CV01_9STRA</name>
<dbReference type="GO" id="GO:0005198">
    <property type="term" value="F:structural molecule activity"/>
    <property type="evidence" value="ECO:0007669"/>
    <property type="project" value="InterPro"/>
</dbReference>
<keyword evidence="7" id="KW-0653">Protein transport</keyword>
<comment type="caution">
    <text evidence="11">The sequence shown here is derived from an EMBL/GenBank/DDBJ whole genome shotgun (WGS) entry which is preliminary data.</text>
</comment>
<evidence type="ECO:0000256" key="6">
    <source>
        <dbReference type="ARBA" id="ARBA00022816"/>
    </source>
</evidence>
<sequence>MTQEAEPGRIYVDTQHEDLVHDAQLDYYGCRLATCSSDRTIKIYNVSETSYELSATLQGHEGPVWQVSWSHPKFGVLLASCSFDGSVFIHREIRPRDWSLVHVARRIHDSSVNSVAFAPHEYGLKVAAASSDGRVSIISCQNDDDWSLEYIEDNALGVNSVSWAPSGAYHDESNSEGTEISRLVTGGCDNRMRFWKLQDSGQWCEDSQSQVSKDLCHSDWVRDVAWAPCLVPNINMVASCSEDRTVLIWTQNGRNEEWKALLLHTFDSPVWRVSWSVTGHMLAVSSGDNDVSVWKAGVDGTWSQMSTVEDTPETQHDG</sequence>
<evidence type="ECO:0000313" key="11">
    <source>
        <dbReference type="EMBL" id="CAJ1946128.1"/>
    </source>
</evidence>
<evidence type="ECO:0000256" key="5">
    <source>
        <dbReference type="ARBA" id="ARBA00022737"/>
    </source>
</evidence>
<keyword evidence="8" id="KW-0811">Translocation</keyword>
<dbReference type="PANTHER" id="PTHR11024:SF2">
    <property type="entry name" value="PROTEIN SEC13 HOMOLOG"/>
    <property type="match status" value="1"/>
</dbReference>
<evidence type="ECO:0000256" key="9">
    <source>
        <dbReference type="ARBA" id="ARBA00023132"/>
    </source>
</evidence>
<keyword evidence="12" id="KW-1185">Reference proteome</keyword>
<evidence type="ECO:0000256" key="4">
    <source>
        <dbReference type="ARBA" id="ARBA00022574"/>
    </source>
</evidence>
<evidence type="ECO:0000256" key="8">
    <source>
        <dbReference type="ARBA" id="ARBA00023010"/>
    </source>
</evidence>
<keyword evidence="4" id="KW-0853">WD repeat</keyword>
<dbReference type="InterPro" id="IPR036322">
    <property type="entry name" value="WD40_repeat_dom_sf"/>
</dbReference>
<dbReference type="GO" id="GO:0051028">
    <property type="term" value="P:mRNA transport"/>
    <property type="evidence" value="ECO:0007669"/>
    <property type="project" value="UniProtKB-KW"/>
</dbReference>
<evidence type="ECO:0000256" key="10">
    <source>
        <dbReference type="ARBA" id="ARBA00023242"/>
    </source>
</evidence>
<dbReference type="InterPro" id="IPR015943">
    <property type="entry name" value="WD40/YVTN_repeat-like_dom_sf"/>
</dbReference>
<accession>A0AAD2CV01</accession>
<evidence type="ECO:0000256" key="1">
    <source>
        <dbReference type="ARBA" id="ARBA00004567"/>
    </source>
</evidence>
<keyword evidence="5" id="KW-0677">Repeat</keyword>
<evidence type="ECO:0000256" key="3">
    <source>
        <dbReference type="ARBA" id="ARBA00022448"/>
    </source>
</evidence>
<dbReference type="Proteomes" id="UP001295423">
    <property type="component" value="Unassembled WGS sequence"/>
</dbReference>
<keyword evidence="6" id="KW-0509">mRNA transport</keyword>
<dbReference type="InterPro" id="IPR001680">
    <property type="entry name" value="WD40_rpt"/>
</dbReference>
<comment type="subcellular location">
    <subcellularLocation>
        <location evidence="1">Nucleus</location>
        <location evidence="1">Nuclear pore complex</location>
    </subcellularLocation>
</comment>
<dbReference type="Pfam" id="PF00400">
    <property type="entry name" value="WD40"/>
    <property type="match status" value="6"/>
</dbReference>
<keyword evidence="9" id="KW-0906">Nuclear pore complex</keyword>
<dbReference type="SUPFAM" id="SSF50978">
    <property type="entry name" value="WD40 repeat-like"/>
    <property type="match status" value="1"/>
</dbReference>
<dbReference type="SMART" id="SM00320">
    <property type="entry name" value="WD40"/>
    <property type="match status" value="6"/>
</dbReference>
<dbReference type="GO" id="GO:0006606">
    <property type="term" value="P:protein import into nucleus"/>
    <property type="evidence" value="ECO:0007669"/>
    <property type="project" value="TreeGrafter"/>
</dbReference>
<proteinExistence type="inferred from homology"/>
<dbReference type="InterPro" id="IPR037363">
    <property type="entry name" value="Sec13/Seh1_fam"/>
</dbReference>
<dbReference type="PANTHER" id="PTHR11024">
    <property type="entry name" value="NUCLEAR PORE COMPLEX PROTEIN SEC13 / SEH1 FAMILY MEMBER"/>
    <property type="match status" value="1"/>
</dbReference>
<dbReference type="GO" id="GO:0031080">
    <property type="term" value="C:nuclear pore outer ring"/>
    <property type="evidence" value="ECO:0007669"/>
    <property type="project" value="TreeGrafter"/>
</dbReference>
<evidence type="ECO:0000256" key="7">
    <source>
        <dbReference type="ARBA" id="ARBA00022927"/>
    </source>
</evidence>
<reference evidence="11" key="1">
    <citation type="submission" date="2023-08" db="EMBL/GenBank/DDBJ databases">
        <authorList>
            <person name="Audoor S."/>
            <person name="Bilcke G."/>
        </authorList>
    </citation>
    <scope>NUCLEOTIDE SEQUENCE</scope>
</reference>
<keyword evidence="10" id="KW-0539">Nucleus</keyword>
<comment type="similarity">
    <text evidence="2">Belongs to the WD repeat SEC13 family.</text>
</comment>
<evidence type="ECO:0008006" key="13">
    <source>
        <dbReference type="Google" id="ProtNLM"/>
    </source>
</evidence>
<dbReference type="Gene3D" id="2.130.10.10">
    <property type="entry name" value="YVTN repeat-like/Quinoprotein amine dehydrogenase"/>
    <property type="match status" value="1"/>
</dbReference>
<keyword evidence="3" id="KW-0813">Transport</keyword>
<evidence type="ECO:0000256" key="2">
    <source>
        <dbReference type="ARBA" id="ARBA00010102"/>
    </source>
</evidence>
<dbReference type="AlphaFoldDB" id="A0AAD2CV01"/>
<evidence type="ECO:0000313" key="12">
    <source>
        <dbReference type="Proteomes" id="UP001295423"/>
    </source>
</evidence>
<gene>
    <name evidence="11" type="ORF">CYCCA115_LOCUS10269</name>
</gene>
<protein>
    <recommendedName>
        <fullName evidence="13">Protein transport protein SEC13</fullName>
    </recommendedName>
</protein>
<dbReference type="GO" id="GO:0090114">
    <property type="term" value="P:COPII-coated vesicle budding"/>
    <property type="evidence" value="ECO:0007669"/>
    <property type="project" value="TreeGrafter"/>
</dbReference>